<evidence type="ECO:0000256" key="8">
    <source>
        <dbReference type="RuleBase" id="RU003567"/>
    </source>
</evidence>
<evidence type="ECO:0000256" key="6">
    <source>
        <dbReference type="ARBA" id="ARBA00034021"/>
    </source>
</evidence>
<dbReference type="EMBL" id="CAADIW010000076">
    <property type="protein sequence ID" value="VFS44703.1"/>
    <property type="molecule type" value="Genomic_DNA"/>
</dbReference>
<keyword evidence="3 9" id="KW-0645">Protease</keyword>
<feature type="active site" evidence="7">
    <location>
        <position position="124"/>
    </location>
</feature>
<dbReference type="GO" id="GO:0004176">
    <property type="term" value="F:ATP-dependent peptidase activity"/>
    <property type="evidence" value="ECO:0007669"/>
    <property type="project" value="InterPro"/>
</dbReference>
<keyword evidence="4 9" id="KW-0378">Hydrolase</keyword>
<dbReference type="PROSITE" id="PS00382">
    <property type="entry name" value="CLP_PROTEASE_HIS"/>
    <property type="match status" value="1"/>
</dbReference>
<dbReference type="PRINTS" id="PR00127">
    <property type="entry name" value="CLPPROTEASEP"/>
</dbReference>
<name>A0A484ZB48_9ENTR</name>
<evidence type="ECO:0000256" key="5">
    <source>
        <dbReference type="ARBA" id="ARBA00022825"/>
    </source>
</evidence>
<keyword evidence="5" id="KW-0720">Serine protease</keyword>
<evidence type="ECO:0000256" key="7">
    <source>
        <dbReference type="PROSITE-ProRule" id="PRU10086"/>
    </source>
</evidence>
<evidence type="ECO:0000256" key="3">
    <source>
        <dbReference type="ARBA" id="ARBA00022670"/>
    </source>
</evidence>
<evidence type="ECO:0000313" key="9">
    <source>
        <dbReference type="EMBL" id="VFS44703.1"/>
    </source>
</evidence>
<evidence type="ECO:0000256" key="1">
    <source>
        <dbReference type="ARBA" id="ARBA00007039"/>
    </source>
</evidence>
<dbReference type="GO" id="GO:0006515">
    <property type="term" value="P:protein quality control for misfolded or incompletely synthesized proteins"/>
    <property type="evidence" value="ECO:0007669"/>
    <property type="project" value="TreeGrafter"/>
</dbReference>
<dbReference type="Gene3D" id="3.90.226.10">
    <property type="entry name" value="2-enoyl-CoA Hydratase, Chain A, domain 1"/>
    <property type="match status" value="1"/>
</dbReference>
<dbReference type="Proteomes" id="UP000351155">
    <property type="component" value="Unassembled WGS sequence"/>
</dbReference>
<evidence type="ECO:0000256" key="4">
    <source>
        <dbReference type="ARBA" id="ARBA00022801"/>
    </source>
</evidence>
<dbReference type="GO" id="GO:0004252">
    <property type="term" value="F:serine-type endopeptidase activity"/>
    <property type="evidence" value="ECO:0007669"/>
    <property type="project" value="UniProtKB-EC"/>
</dbReference>
<dbReference type="CDD" id="cd07017">
    <property type="entry name" value="S14_ClpP_2"/>
    <property type="match status" value="1"/>
</dbReference>
<accession>A0A484ZB48</accession>
<dbReference type="InterPro" id="IPR023562">
    <property type="entry name" value="ClpP/TepA"/>
</dbReference>
<gene>
    <name evidence="9" type="primary">clpP_2</name>
    <name evidence="9" type="ORF">NCTC12126_06015</name>
</gene>
<dbReference type="InterPro" id="IPR001907">
    <property type="entry name" value="ClpP"/>
</dbReference>
<keyword evidence="2" id="KW-0963">Cytoplasm</keyword>
<sequence>MHYTLKESDKEKAEGSNGAGALQQKLLESRSIVISGEINQELAQKVITQMILLQSVSNDPIKLYINSQGGHVEAGDTIHDFIKFIRPEVHVIGTGWVASAGITIFLAAKKEHRYSLPNTRFMIHQPLGGVRGQATDIEIEAREIIRMLDRVNKLIADATGQPLEKVKKRYRPQLLDVSGRSAGLRHCGQIDYPLRRAEARLSTHAVYVSGGGFALPDLHSLAFYPRLTHDKAARLALFHNRACLPSQWCYPWRIN</sequence>
<dbReference type="SUPFAM" id="SSF52096">
    <property type="entry name" value="ClpP/crotonase"/>
    <property type="match status" value="1"/>
</dbReference>
<comment type="catalytic activity">
    <reaction evidence="6 7">
        <text>Hydrolysis of proteins to small peptides in the presence of ATP and magnesium. alpha-casein is the usual test substrate. In the absence of ATP, only oligopeptides shorter than five residues are hydrolyzed (such as succinyl-Leu-Tyr-|-NHMec, and Leu-Tyr-Leu-|-Tyr-Trp, in which cleavage of the -Tyr-|-Leu- and -Tyr-|-Trp bonds also occurs).</text>
        <dbReference type="EC" id="3.4.21.92"/>
    </reaction>
</comment>
<evidence type="ECO:0000313" key="10">
    <source>
        <dbReference type="Proteomes" id="UP000351155"/>
    </source>
</evidence>
<dbReference type="PANTHER" id="PTHR10381">
    <property type="entry name" value="ATP-DEPENDENT CLP PROTEASE PROTEOLYTIC SUBUNIT"/>
    <property type="match status" value="1"/>
</dbReference>
<dbReference type="GO" id="GO:0009368">
    <property type="term" value="C:endopeptidase Clp complex"/>
    <property type="evidence" value="ECO:0007669"/>
    <property type="project" value="TreeGrafter"/>
</dbReference>
<dbReference type="GO" id="GO:0051117">
    <property type="term" value="F:ATPase binding"/>
    <property type="evidence" value="ECO:0007669"/>
    <property type="project" value="TreeGrafter"/>
</dbReference>
<dbReference type="PANTHER" id="PTHR10381:SF70">
    <property type="entry name" value="ATP-DEPENDENT CLP PROTEASE PROTEOLYTIC SUBUNIT"/>
    <property type="match status" value="1"/>
</dbReference>
<dbReference type="Pfam" id="PF00574">
    <property type="entry name" value="CLP_protease"/>
    <property type="match status" value="1"/>
</dbReference>
<dbReference type="InterPro" id="IPR029045">
    <property type="entry name" value="ClpP/crotonase-like_dom_sf"/>
</dbReference>
<proteinExistence type="inferred from homology"/>
<dbReference type="InterPro" id="IPR033135">
    <property type="entry name" value="ClpP_His_AS"/>
</dbReference>
<protein>
    <recommendedName>
        <fullName evidence="8">ATP-dependent Clp protease proteolytic subunit</fullName>
    </recommendedName>
</protein>
<evidence type="ECO:0000256" key="2">
    <source>
        <dbReference type="ARBA" id="ARBA00022490"/>
    </source>
</evidence>
<comment type="similarity">
    <text evidence="1 8">Belongs to the peptidase S14 family.</text>
</comment>
<dbReference type="AlphaFoldDB" id="A0A484ZB48"/>
<organism evidence="9 10">
    <name type="scientific">Enterobacter cancerogenus</name>
    <dbReference type="NCBI Taxonomy" id="69218"/>
    <lineage>
        <taxon>Bacteria</taxon>
        <taxon>Pseudomonadati</taxon>
        <taxon>Pseudomonadota</taxon>
        <taxon>Gammaproteobacteria</taxon>
        <taxon>Enterobacterales</taxon>
        <taxon>Enterobacteriaceae</taxon>
        <taxon>Enterobacter</taxon>
        <taxon>Enterobacter cloacae complex</taxon>
    </lineage>
</organism>
<reference evidence="9 10" key="1">
    <citation type="submission" date="2019-03" db="EMBL/GenBank/DDBJ databases">
        <authorList>
            <consortium name="Pathogen Informatics"/>
        </authorList>
    </citation>
    <scope>NUCLEOTIDE SEQUENCE [LARGE SCALE GENOMIC DNA]</scope>
    <source>
        <strain evidence="9 10">NCTC12126</strain>
    </source>
</reference>